<keyword evidence="1" id="KW-1133">Transmembrane helix</keyword>
<accession>A0A5S5C8U2</accession>
<comment type="caution">
    <text evidence="2">The sequence shown here is derived from an EMBL/GenBank/DDBJ whole genome shotgun (WGS) entry which is preliminary data.</text>
</comment>
<dbReference type="Proteomes" id="UP000324376">
    <property type="component" value="Unassembled WGS sequence"/>
</dbReference>
<evidence type="ECO:0000313" key="3">
    <source>
        <dbReference type="Proteomes" id="UP000324376"/>
    </source>
</evidence>
<name>A0A5S5C8U2_9FLAO</name>
<dbReference type="RefSeq" id="WP_148782504.1">
    <property type="nucleotide sequence ID" value="NZ_VNHU01000004.1"/>
</dbReference>
<protein>
    <submittedName>
        <fullName evidence="2">Uncharacterized protein</fullName>
    </submittedName>
</protein>
<dbReference type="OrthoDB" id="1164928at2"/>
<feature type="transmembrane region" description="Helical" evidence="1">
    <location>
        <begin position="72"/>
        <end position="93"/>
    </location>
</feature>
<keyword evidence="1" id="KW-0812">Transmembrane</keyword>
<gene>
    <name evidence="2" type="ORF">BD809_104223</name>
</gene>
<evidence type="ECO:0000256" key="1">
    <source>
        <dbReference type="SAM" id="Phobius"/>
    </source>
</evidence>
<sequence length="101" mass="11590">MKDKDIKKLIEKSEVATSVDFTDKVMQKIEAQNVLPSSITIWSLRQIIVGFILVTVISIYLIHHFLGLKILAGNIAVPFFWTLLLLMGLNYLLTINRYKKI</sequence>
<evidence type="ECO:0000313" key="2">
    <source>
        <dbReference type="EMBL" id="TYP74403.1"/>
    </source>
</evidence>
<feature type="transmembrane region" description="Helical" evidence="1">
    <location>
        <begin position="47"/>
        <end position="66"/>
    </location>
</feature>
<organism evidence="2 3">
    <name type="scientific">Aquimarina intermedia</name>
    <dbReference type="NCBI Taxonomy" id="350814"/>
    <lineage>
        <taxon>Bacteria</taxon>
        <taxon>Pseudomonadati</taxon>
        <taxon>Bacteroidota</taxon>
        <taxon>Flavobacteriia</taxon>
        <taxon>Flavobacteriales</taxon>
        <taxon>Flavobacteriaceae</taxon>
        <taxon>Aquimarina</taxon>
    </lineage>
</organism>
<proteinExistence type="predicted"/>
<keyword evidence="3" id="KW-1185">Reference proteome</keyword>
<keyword evidence="1" id="KW-0472">Membrane</keyword>
<dbReference type="AlphaFoldDB" id="A0A5S5C8U2"/>
<reference evidence="2 3" key="1">
    <citation type="submission" date="2019-07" db="EMBL/GenBank/DDBJ databases">
        <title>Genomic Encyclopedia of Archaeal and Bacterial Type Strains, Phase II (KMG-II): from individual species to whole genera.</title>
        <authorList>
            <person name="Goeker M."/>
        </authorList>
    </citation>
    <scope>NUCLEOTIDE SEQUENCE [LARGE SCALE GENOMIC DNA]</scope>
    <source>
        <strain evidence="2 3">DSM 17527</strain>
    </source>
</reference>
<dbReference type="EMBL" id="VNHU01000004">
    <property type="protein sequence ID" value="TYP74403.1"/>
    <property type="molecule type" value="Genomic_DNA"/>
</dbReference>